<dbReference type="SUPFAM" id="SSF56112">
    <property type="entry name" value="Protein kinase-like (PK-like)"/>
    <property type="match status" value="2"/>
</dbReference>
<dbReference type="Gene3D" id="1.10.510.10">
    <property type="entry name" value="Transferase(Phosphotransferase) domain 1"/>
    <property type="match status" value="2"/>
</dbReference>
<dbReference type="PROSITE" id="PS50011">
    <property type="entry name" value="PROTEIN_KINASE_DOM"/>
    <property type="match status" value="2"/>
</dbReference>
<dbReference type="PROSITE" id="PS00108">
    <property type="entry name" value="PROTEIN_KINASE_ST"/>
    <property type="match status" value="1"/>
</dbReference>
<keyword evidence="1" id="KW-0175">Coiled coil</keyword>
<dbReference type="InterPro" id="IPR001245">
    <property type="entry name" value="Ser-Thr/Tyr_kinase_cat_dom"/>
</dbReference>
<proteinExistence type="predicted"/>
<evidence type="ECO:0000259" key="2">
    <source>
        <dbReference type="PROSITE" id="PS50011"/>
    </source>
</evidence>
<dbReference type="SUPFAM" id="SSF52058">
    <property type="entry name" value="L domain-like"/>
    <property type="match status" value="1"/>
</dbReference>
<dbReference type="InterPro" id="IPR000719">
    <property type="entry name" value="Prot_kinase_dom"/>
</dbReference>
<protein>
    <recommendedName>
        <fullName evidence="6">Protein kinase domain-containing protein</fullName>
    </recommendedName>
</protein>
<keyword evidence="5" id="KW-1185">Reference proteome</keyword>
<dbReference type="InterPro" id="IPR011009">
    <property type="entry name" value="Kinase-like_dom_sf"/>
</dbReference>
<gene>
    <name evidence="4" type="ORF">M9Y10_040372</name>
</gene>
<feature type="domain" description="Protein kinase" evidence="2">
    <location>
        <begin position="32"/>
        <end position="293"/>
    </location>
</feature>
<dbReference type="PANTHER" id="PTHR44329">
    <property type="entry name" value="SERINE/THREONINE-PROTEIN KINASE TNNI3K-RELATED"/>
    <property type="match status" value="1"/>
</dbReference>
<dbReference type="SMART" id="SM00220">
    <property type="entry name" value="S_TKc"/>
    <property type="match status" value="1"/>
</dbReference>
<dbReference type="InterPro" id="IPR032675">
    <property type="entry name" value="LRR_dom_sf"/>
</dbReference>
<evidence type="ECO:0000313" key="4">
    <source>
        <dbReference type="EMBL" id="KAK8835824.1"/>
    </source>
</evidence>
<dbReference type="Pfam" id="PF13306">
    <property type="entry name" value="LRR_5"/>
    <property type="match status" value="1"/>
</dbReference>
<dbReference type="InterPro" id="IPR008271">
    <property type="entry name" value="Ser/Thr_kinase_AS"/>
</dbReference>
<dbReference type="EMBL" id="JAPFFF010000073">
    <property type="protein sequence ID" value="KAK8835824.1"/>
    <property type="molecule type" value="Genomic_DNA"/>
</dbReference>
<comment type="caution">
    <text evidence="4">The sequence shown here is derived from an EMBL/GenBank/DDBJ whole genome shotgun (WGS) entry which is preliminary data.</text>
</comment>
<accession>A0ABR2GPI9</accession>
<evidence type="ECO:0000259" key="3">
    <source>
        <dbReference type="PROSITE" id="PS50835"/>
    </source>
</evidence>
<dbReference type="Pfam" id="PF07714">
    <property type="entry name" value="PK_Tyr_Ser-Thr"/>
    <property type="match status" value="1"/>
</dbReference>
<dbReference type="InterPro" id="IPR051681">
    <property type="entry name" value="Ser/Thr_Kinases-Pseudokinases"/>
</dbReference>
<evidence type="ECO:0000256" key="1">
    <source>
        <dbReference type="SAM" id="Coils"/>
    </source>
</evidence>
<dbReference type="Gene3D" id="3.80.10.10">
    <property type="entry name" value="Ribonuclease Inhibitor"/>
    <property type="match status" value="1"/>
</dbReference>
<dbReference type="PROSITE" id="PS50835">
    <property type="entry name" value="IG_LIKE"/>
    <property type="match status" value="1"/>
</dbReference>
<dbReference type="PRINTS" id="PR00109">
    <property type="entry name" value="TYRKINASE"/>
</dbReference>
<feature type="domain" description="Ig-like" evidence="3">
    <location>
        <begin position="589"/>
        <end position="667"/>
    </location>
</feature>
<reference evidence="4 5" key="1">
    <citation type="submission" date="2024-04" db="EMBL/GenBank/DDBJ databases">
        <title>Tritrichomonas musculus Genome.</title>
        <authorList>
            <person name="Alves-Ferreira E."/>
            <person name="Grigg M."/>
            <person name="Lorenzi H."/>
            <person name="Galac M."/>
        </authorList>
    </citation>
    <scope>NUCLEOTIDE SEQUENCE [LARGE SCALE GENOMIC DNA]</scope>
    <source>
        <strain evidence="4 5">EAF2021</strain>
    </source>
</reference>
<evidence type="ECO:0000313" key="5">
    <source>
        <dbReference type="Proteomes" id="UP001470230"/>
    </source>
</evidence>
<dbReference type="Proteomes" id="UP001470230">
    <property type="component" value="Unassembled WGS sequence"/>
</dbReference>
<dbReference type="InterPro" id="IPR026906">
    <property type="entry name" value="LRR_5"/>
</dbReference>
<dbReference type="Pfam" id="PF00069">
    <property type="entry name" value="Pkinase"/>
    <property type="match status" value="1"/>
</dbReference>
<evidence type="ECO:0008006" key="6">
    <source>
        <dbReference type="Google" id="ProtNLM"/>
    </source>
</evidence>
<sequence>MSALPSLFNKSTSSPPGDKRLFDRCEVDIGNYETLDYISRGGFGSVYKIKRGQKIYVAKIIECGGNQDLVNEAIEREVKIMLTTYHKTLINFIGFSRYDINNLPNITIIMEYAENGSLRNILEQKPKRYNNTVRQIIITGIARGMKYLHDHYIIHRDLKPENVLIDENYHPLISDFGLSKCFDNDKSKKQSKFHGTLYFMAPELLLDNPYGRKVDVYAFSLILYEVVTGTSPFKGKKDFVFANSIVSNHRPSFNVPIKKKLKEMIEKCWSQEQEERPSFKEIFEKLSSDDDYLLEGVNKEVFQKYVHDITEDLDPVDKLMIKNENYQKEIEQLKAENERIKSMNFTDKYNSLPLLKQKNITDDMVKLNQLFDYLIQFDVTKNMKCIEIQNNDKMELQVHILPDATEILYKKDLFKLSDFVSLLSSFNDLYIEIKYSSNSFIKICSTIKNLKQRHELNEKQKIVIYSKKKIEHLNFDHQIIIPSNVTKIKDSAFLKCKYLTNITIPSSVLSIGRYAFLGCSSLKQVTIPSSVTIIGDFAFEECSSLKQVTIPSSVTKIGDFAFAGCSSLEQMTIPSSVTKIGDGAFIGCPSLEQMTIPSSVVEIGEILTTPCTATIINLNDFEKKKYWYEDKVILVEKKGSRKLYILEKYSEGNFICKNQFIKTINISCIGIPGVVPIEGYCFKENNYYTLTEYMKNGKLENITREYLNGDDRSKMNPTIRSKIIFGVAATMKQLHKRNFFINILPMDKILLDSSFEPKIILMNSTVSFLNNEHETCLPGINFLFAAPELLRNYKKNQSFEADVYSFGIFLYFMFSTSFWRDNSFINEKLLRIQNGERPEKPENISDIYWELINACWDIDPSCRPSFEQITGFLKDDKFAIKEFGMETDLKQLHEYQKRIDI</sequence>
<dbReference type="InterPro" id="IPR007110">
    <property type="entry name" value="Ig-like_dom"/>
</dbReference>
<feature type="coiled-coil region" evidence="1">
    <location>
        <begin position="316"/>
        <end position="343"/>
    </location>
</feature>
<name>A0ABR2GPI9_9EUKA</name>
<feature type="domain" description="Protein kinase" evidence="2">
    <location>
        <begin position="574"/>
        <end position="879"/>
    </location>
</feature>
<organism evidence="4 5">
    <name type="scientific">Tritrichomonas musculus</name>
    <dbReference type="NCBI Taxonomy" id="1915356"/>
    <lineage>
        <taxon>Eukaryota</taxon>
        <taxon>Metamonada</taxon>
        <taxon>Parabasalia</taxon>
        <taxon>Tritrichomonadida</taxon>
        <taxon>Tritrichomonadidae</taxon>
        <taxon>Tritrichomonas</taxon>
    </lineage>
</organism>